<proteinExistence type="inferred from homology"/>
<evidence type="ECO:0000256" key="1">
    <source>
        <dbReference type="ARBA" id="ARBA00010139"/>
    </source>
</evidence>
<keyword evidence="2" id="KW-0285">Flavoprotein</keyword>
<dbReference type="InterPro" id="IPR036188">
    <property type="entry name" value="FAD/NAD-bd_sf"/>
</dbReference>
<dbReference type="InterPro" id="IPR051209">
    <property type="entry name" value="FAD-bind_Monooxygenase_sf"/>
</dbReference>
<dbReference type="GO" id="GO:0004497">
    <property type="term" value="F:monooxygenase activity"/>
    <property type="evidence" value="ECO:0007669"/>
    <property type="project" value="UniProtKB-KW"/>
</dbReference>
<protein>
    <submittedName>
        <fullName evidence="5">Monooxygenase</fullName>
    </submittedName>
</protein>
<dbReference type="Pfam" id="PF00743">
    <property type="entry name" value="FMO-like"/>
    <property type="match status" value="1"/>
</dbReference>
<reference evidence="6" key="1">
    <citation type="journal article" date="2019" name="Int. J. Syst. Evol. Microbiol.">
        <title>The Global Catalogue of Microorganisms (GCM) 10K type strain sequencing project: providing services to taxonomists for standard genome sequencing and annotation.</title>
        <authorList>
            <consortium name="The Broad Institute Genomics Platform"/>
            <consortium name="The Broad Institute Genome Sequencing Center for Infectious Disease"/>
            <person name="Wu L."/>
            <person name="Ma J."/>
        </authorList>
    </citation>
    <scope>NUCLEOTIDE SEQUENCE [LARGE SCALE GENOMIC DNA]</scope>
    <source>
        <strain evidence="6">NBRC 106310</strain>
    </source>
</reference>
<gene>
    <name evidence="5" type="ORF">GCM10025863_18850</name>
</gene>
<organism evidence="5 6">
    <name type="scientific">Microbacterium suwonense</name>
    <dbReference type="NCBI Taxonomy" id="683047"/>
    <lineage>
        <taxon>Bacteria</taxon>
        <taxon>Bacillati</taxon>
        <taxon>Actinomycetota</taxon>
        <taxon>Actinomycetes</taxon>
        <taxon>Micrococcales</taxon>
        <taxon>Microbacteriaceae</taxon>
        <taxon>Microbacterium</taxon>
    </lineage>
</organism>
<dbReference type="Proteomes" id="UP001321543">
    <property type="component" value="Chromosome"/>
</dbReference>
<evidence type="ECO:0000256" key="4">
    <source>
        <dbReference type="ARBA" id="ARBA00023002"/>
    </source>
</evidence>
<dbReference type="PANTHER" id="PTHR42877">
    <property type="entry name" value="L-ORNITHINE N(5)-MONOOXYGENASE-RELATED"/>
    <property type="match status" value="1"/>
</dbReference>
<accession>A0ABM8FUB7</accession>
<evidence type="ECO:0000313" key="5">
    <source>
        <dbReference type="EMBL" id="BDZ39271.1"/>
    </source>
</evidence>
<sequence>MPGAARPTAELPAPLRVPFDDLFWRDEYDPIVETDAELAAIVERADLPALLAALAAALGDPSILEPGLRPPLTLVDTFGHPHGGMTSAQVERGREVALAALVRLRDSGIRSVGILPREQVDAILDFLTNGRAEYWPSLKHELGLAPDKNGAPDFVYADLAGSREFRTLVIGAGVSGIAAGYRLMQAGAPFTIIDEAPALGGTWWKNRYPGVRLDTPTFGYSYSFAQKTDWPHQFAEGGEIHDYLAEVADRAGITERIEFGTRFDSARWDEDASEWVVVLSGPQGTEERRFDAVISALGQLDRPHIPDFPGLETFAGRAVHSQDWDETVDVEGKRVVVIGTGASAYQIVPAVYEQVDHLTVFQRSAPWMIPADNYHERMTDTFDWLQRTVPHYGQWFRLWTLLLGIPGRFHTVTAEEGWSGVPLSVSAKNHEVRESLIARMAEQYRDRPDLLELAIPNYPPGAKRMLRDNGVWAKALQAPQTTVVSTGVGRITAEGVVDGAGVLHEADVIVFATGFKASDFLDGTDVVGRGGVELHDYWAGDSRAYNGITVPRFPNFFLIYGPNVNGVVAGSGHLMIERAAEYAVSAIGELLRRGARSLEVTEDALDRFVSWVDAGNRRMAWGQEYISNWYQNAAGRVVTIWPYTNVEYWAATESIAEEDYTFD</sequence>
<dbReference type="Gene3D" id="3.50.50.60">
    <property type="entry name" value="FAD/NAD(P)-binding domain"/>
    <property type="match status" value="2"/>
</dbReference>
<dbReference type="InterPro" id="IPR020946">
    <property type="entry name" value="Flavin_mOase-like"/>
</dbReference>
<evidence type="ECO:0000256" key="3">
    <source>
        <dbReference type="ARBA" id="ARBA00022827"/>
    </source>
</evidence>
<dbReference type="PANTHER" id="PTHR42877:SF4">
    <property type="entry name" value="FAD_NAD(P)-BINDING DOMAIN-CONTAINING PROTEIN-RELATED"/>
    <property type="match status" value="1"/>
</dbReference>
<name>A0ABM8FUB7_9MICO</name>
<comment type="similarity">
    <text evidence="1">Belongs to the FAD-binding monooxygenase family.</text>
</comment>
<dbReference type="RefSeq" id="WP_378761658.1">
    <property type="nucleotide sequence ID" value="NZ_JBHSLY010000003.1"/>
</dbReference>
<dbReference type="SUPFAM" id="SSF51905">
    <property type="entry name" value="FAD/NAD(P)-binding domain"/>
    <property type="match status" value="2"/>
</dbReference>
<keyword evidence="5" id="KW-0503">Monooxygenase</keyword>
<evidence type="ECO:0000313" key="6">
    <source>
        <dbReference type="Proteomes" id="UP001321543"/>
    </source>
</evidence>
<dbReference type="EMBL" id="AP027728">
    <property type="protein sequence ID" value="BDZ39271.1"/>
    <property type="molecule type" value="Genomic_DNA"/>
</dbReference>
<evidence type="ECO:0000256" key="2">
    <source>
        <dbReference type="ARBA" id="ARBA00022630"/>
    </source>
</evidence>
<keyword evidence="3" id="KW-0274">FAD</keyword>
<keyword evidence="6" id="KW-1185">Reference proteome</keyword>
<keyword evidence="4" id="KW-0560">Oxidoreductase</keyword>